<feature type="region of interest" description="Disordered" evidence="9">
    <location>
        <begin position="1"/>
        <end position="64"/>
    </location>
</feature>
<dbReference type="GO" id="GO:0017056">
    <property type="term" value="F:structural constituent of nuclear pore"/>
    <property type="evidence" value="ECO:0007669"/>
    <property type="project" value="InterPro"/>
</dbReference>
<evidence type="ECO:0000256" key="3">
    <source>
        <dbReference type="ARBA" id="ARBA00022448"/>
    </source>
</evidence>
<feature type="domain" description="Peptidase S59" evidence="10">
    <location>
        <begin position="659"/>
        <end position="812"/>
    </location>
</feature>
<comment type="subcellular location">
    <subcellularLocation>
        <location evidence="1">Nucleus</location>
        <location evidence="1">Nuclear pore complex</location>
    </subcellularLocation>
</comment>
<gene>
    <name evidence="11" type="ORF">ECRASSUSDP1_LOCUS9062</name>
</gene>
<keyword evidence="8" id="KW-0539">Nucleus</keyword>
<proteinExistence type="inferred from homology"/>
<dbReference type="GO" id="GO:0006606">
    <property type="term" value="P:protein import into nucleus"/>
    <property type="evidence" value="ECO:0007669"/>
    <property type="project" value="TreeGrafter"/>
</dbReference>
<feature type="compositionally biased region" description="Polar residues" evidence="9">
    <location>
        <begin position="175"/>
        <end position="222"/>
    </location>
</feature>
<dbReference type="GO" id="GO:0006405">
    <property type="term" value="P:RNA export from nucleus"/>
    <property type="evidence" value="ECO:0007669"/>
    <property type="project" value="TreeGrafter"/>
</dbReference>
<dbReference type="GO" id="GO:0000973">
    <property type="term" value="P:post-transcriptional tethering of RNA polymerase II gene DNA at nuclear periphery"/>
    <property type="evidence" value="ECO:0007669"/>
    <property type="project" value="TreeGrafter"/>
</dbReference>
<dbReference type="SUPFAM" id="SSF82215">
    <property type="entry name" value="C-terminal autoproteolytic domain of nucleoporin nup98"/>
    <property type="match status" value="1"/>
</dbReference>
<reference evidence="11" key="1">
    <citation type="submission" date="2023-07" db="EMBL/GenBank/DDBJ databases">
        <authorList>
            <consortium name="AG Swart"/>
            <person name="Singh M."/>
            <person name="Singh A."/>
            <person name="Seah K."/>
            <person name="Emmerich C."/>
        </authorList>
    </citation>
    <scope>NUCLEOTIDE SEQUENCE</scope>
    <source>
        <strain evidence="11">DP1</strain>
    </source>
</reference>
<evidence type="ECO:0000259" key="10">
    <source>
        <dbReference type="PROSITE" id="PS51434"/>
    </source>
</evidence>
<dbReference type="Gene3D" id="1.10.10.2360">
    <property type="match status" value="1"/>
</dbReference>
<name>A0AAD1UM34_EUPCR</name>
<dbReference type="PANTHER" id="PTHR23198:SF6">
    <property type="entry name" value="NUCLEAR PORE COMPLEX PROTEIN NUP98-NUP96"/>
    <property type="match status" value="1"/>
</dbReference>
<dbReference type="GO" id="GO:0034398">
    <property type="term" value="P:telomere tethering at nuclear periphery"/>
    <property type="evidence" value="ECO:0007669"/>
    <property type="project" value="TreeGrafter"/>
</dbReference>
<dbReference type="Pfam" id="PF04096">
    <property type="entry name" value="Nucleoporin2"/>
    <property type="match status" value="1"/>
</dbReference>
<dbReference type="InterPro" id="IPR036903">
    <property type="entry name" value="Nup98_auto-Pept-S59_dom_sf"/>
</dbReference>
<dbReference type="AlphaFoldDB" id="A0AAD1UM34"/>
<dbReference type="EMBL" id="CAMPGE010008889">
    <property type="protein sequence ID" value="CAI2367774.1"/>
    <property type="molecule type" value="Genomic_DNA"/>
</dbReference>
<dbReference type="GO" id="GO:0003723">
    <property type="term" value="F:RNA binding"/>
    <property type="evidence" value="ECO:0007669"/>
    <property type="project" value="TreeGrafter"/>
</dbReference>
<evidence type="ECO:0000256" key="6">
    <source>
        <dbReference type="ARBA" id="ARBA00023010"/>
    </source>
</evidence>
<sequence length="812" mass="92493">MSYYEDRRNPFYGKQNTINSFQPSRTMTNSRENYNRTHSLVNPFSRNNSSENNNGQHSSTLSFGRSMGISNKDHFNKEAEKEKHIQEVLEQGTWGVEELKDMEDNDYLAALNDLKEENNYNSSRRYPYPSSSANFSKSKNLITFQCITKMEKFETFCLEELRVIDYMNGNDRKPPSSTSRYRSYLDQPQNSTRSNLGFGQQRNPTSNPFNKSTGGFTSTPKTWRNEDEGMSRKSRIGGRSPWGEKGRMGAFGEEKENKNVFNCREEEKNCFGKNTGGKSWGGNDLFNKSSVRRSEFEQKPKTANMFGKINDLKSPFGKPKEMSSSSVQQKSPFGYAKAVVNISKPNKFMPSSTNVNISMNNQVSGSMVNPKPSTSDFHMMHKAISQNPYGLPNQSNQVLKDINSQFYSQICEEPLPFSEVYDIDKPVNMKFGYKPAPVDLTKPFTGSVDSERIKRTLTEQTKSEYADCLKPRDNFRARNSVSKLSYLATDLSESQKEPLSFDLKETEELIKHYTQRKPRGSYNQIKISQIKVVTPGINKKPKLPRNCIEVNLQCQVGDNQEVLPPIRAKISRTIGDVIETAVQMLGKKYYGIHAKNCSIIKGSSILLNEYKISECNISQDEPLKMVVCADKQVIRLEDDTEKVLSNQLVDLDLVKGLKVDCLSTKPSFDEMIRMTTEKAQKVEHFKIYNDYGRVIWEGKIDIVSILNSKSHTFSSLSEIIQLRHSSLSIYEDEGTKPPKGEGLNKPCVITLYDLYPCEIKAELEQGKILSNEQTKIYDQFRTTLRDGIRQKGGVFLSYKGSKGELIFSVEHF</sequence>
<evidence type="ECO:0000256" key="9">
    <source>
        <dbReference type="SAM" id="MobiDB-lite"/>
    </source>
</evidence>
<dbReference type="Gene3D" id="3.30.1610.10">
    <property type="entry name" value="Peptidase S59, nucleoporin"/>
    <property type="match status" value="1"/>
</dbReference>
<evidence type="ECO:0000313" key="12">
    <source>
        <dbReference type="Proteomes" id="UP001295684"/>
    </source>
</evidence>
<evidence type="ECO:0000256" key="4">
    <source>
        <dbReference type="ARBA" id="ARBA00022816"/>
    </source>
</evidence>
<dbReference type="PANTHER" id="PTHR23198">
    <property type="entry name" value="NUCLEOPORIN"/>
    <property type="match status" value="1"/>
</dbReference>
<feature type="compositionally biased region" description="Polar residues" evidence="9">
    <location>
        <begin position="14"/>
        <end position="63"/>
    </location>
</feature>
<keyword evidence="6" id="KW-0811">Translocation</keyword>
<evidence type="ECO:0000256" key="5">
    <source>
        <dbReference type="ARBA" id="ARBA00022927"/>
    </source>
</evidence>
<evidence type="ECO:0000313" key="11">
    <source>
        <dbReference type="EMBL" id="CAI2367774.1"/>
    </source>
</evidence>
<accession>A0AAD1UM34</accession>
<dbReference type="PROSITE" id="PS51434">
    <property type="entry name" value="NUP_C"/>
    <property type="match status" value="1"/>
</dbReference>
<evidence type="ECO:0000256" key="8">
    <source>
        <dbReference type="ARBA" id="ARBA00023242"/>
    </source>
</evidence>
<keyword evidence="5" id="KW-0653">Protein transport</keyword>
<dbReference type="Proteomes" id="UP001295684">
    <property type="component" value="Unassembled WGS sequence"/>
</dbReference>
<organism evidence="11 12">
    <name type="scientific">Euplotes crassus</name>
    <dbReference type="NCBI Taxonomy" id="5936"/>
    <lineage>
        <taxon>Eukaryota</taxon>
        <taxon>Sar</taxon>
        <taxon>Alveolata</taxon>
        <taxon>Ciliophora</taxon>
        <taxon>Intramacronucleata</taxon>
        <taxon>Spirotrichea</taxon>
        <taxon>Hypotrichia</taxon>
        <taxon>Euplotida</taxon>
        <taxon>Euplotidae</taxon>
        <taxon>Moneuplotes</taxon>
    </lineage>
</organism>
<dbReference type="GO" id="GO:0051028">
    <property type="term" value="P:mRNA transport"/>
    <property type="evidence" value="ECO:0007669"/>
    <property type="project" value="UniProtKB-KW"/>
</dbReference>
<dbReference type="GO" id="GO:0008139">
    <property type="term" value="F:nuclear localization sequence binding"/>
    <property type="evidence" value="ECO:0007669"/>
    <property type="project" value="TreeGrafter"/>
</dbReference>
<keyword evidence="12" id="KW-1185">Reference proteome</keyword>
<evidence type="ECO:0000256" key="7">
    <source>
        <dbReference type="ARBA" id="ARBA00023132"/>
    </source>
</evidence>
<dbReference type="InterPro" id="IPR007230">
    <property type="entry name" value="Nup98_auto-Pept-S59_dom"/>
</dbReference>
<dbReference type="GO" id="GO:0044614">
    <property type="term" value="C:nuclear pore cytoplasmic filaments"/>
    <property type="evidence" value="ECO:0007669"/>
    <property type="project" value="TreeGrafter"/>
</dbReference>
<evidence type="ECO:0000256" key="2">
    <source>
        <dbReference type="ARBA" id="ARBA00008926"/>
    </source>
</evidence>
<keyword evidence="4" id="KW-0509">mRNA transport</keyword>
<comment type="caution">
    <text evidence="11">The sequence shown here is derived from an EMBL/GenBank/DDBJ whole genome shotgun (WGS) entry which is preliminary data.</text>
</comment>
<keyword evidence="3" id="KW-0813">Transport</keyword>
<dbReference type="InterPro" id="IPR037665">
    <property type="entry name" value="Nucleoporin_S59-like"/>
</dbReference>
<keyword evidence="7" id="KW-0906">Nuclear pore complex</keyword>
<evidence type="ECO:0000256" key="1">
    <source>
        <dbReference type="ARBA" id="ARBA00004567"/>
    </source>
</evidence>
<protein>
    <recommendedName>
        <fullName evidence="10">Peptidase S59 domain-containing protein</fullName>
    </recommendedName>
</protein>
<feature type="region of interest" description="Disordered" evidence="9">
    <location>
        <begin position="167"/>
        <end position="249"/>
    </location>
</feature>
<comment type="similarity">
    <text evidence="2">Belongs to the nucleoporin GLFG family.</text>
</comment>